<dbReference type="SUPFAM" id="SSF53597">
    <property type="entry name" value="Dihydrofolate reductase-like"/>
    <property type="match status" value="1"/>
</dbReference>
<dbReference type="GO" id="GO:0009231">
    <property type="term" value="P:riboflavin biosynthetic process"/>
    <property type="evidence" value="ECO:0007669"/>
    <property type="project" value="InterPro"/>
</dbReference>
<evidence type="ECO:0000313" key="2">
    <source>
        <dbReference type="EMBL" id="NMM50875.1"/>
    </source>
</evidence>
<dbReference type="GO" id="GO:0008703">
    <property type="term" value="F:5-amino-6-(5-phosphoribosylamino)uracil reductase activity"/>
    <property type="evidence" value="ECO:0007669"/>
    <property type="project" value="InterPro"/>
</dbReference>
<dbReference type="InterPro" id="IPR050765">
    <property type="entry name" value="Riboflavin_Biosynth_HTPR"/>
</dbReference>
<dbReference type="PANTHER" id="PTHR38011">
    <property type="entry name" value="DIHYDROFOLATE REDUCTASE FAMILY PROTEIN (AFU_ORTHOLOGUE AFUA_8G06820)"/>
    <property type="match status" value="1"/>
</dbReference>
<dbReference type="AlphaFoldDB" id="A0A848J5Z0"/>
<reference evidence="2 3" key="1">
    <citation type="submission" date="2020-04" db="EMBL/GenBank/DDBJ databases">
        <title>Flammeovirgaceae bacterium KN852 isolated from deep sea.</title>
        <authorList>
            <person name="Zhang D.-C."/>
        </authorList>
    </citation>
    <scope>NUCLEOTIDE SEQUENCE [LARGE SCALE GENOMIC DNA]</scope>
    <source>
        <strain evidence="2 3">KN852</strain>
    </source>
</reference>
<dbReference type="RefSeq" id="WP_169685240.1">
    <property type="nucleotide sequence ID" value="NZ_JABBNU010000018.1"/>
</dbReference>
<keyword evidence="3" id="KW-1185">Reference proteome</keyword>
<sequence>MRKVVSYTAISLNGKIADSNGGVAWLDKIPNPDKSDFGYAEFYSEVEVTIQGNVTYDQVLGFDCEFPYKGKENYVLTRRNDLASDENVTYINTDPIEFIKGLKSESGGVIWVVGGGQVNTLLLSNGLIDEIRVFIMPVIIDDGIELFSENQVFVDLELSKNKVYDNGVVELVYKVKS</sequence>
<protein>
    <submittedName>
        <fullName evidence="2">Dihydrofolate reductase</fullName>
    </submittedName>
</protein>
<organism evidence="2 3">
    <name type="scientific">Marinigracilibium pacificum</name>
    <dbReference type="NCBI Taxonomy" id="2729599"/>
    <lineage>
        <taxon>Bacteria</taxon>
        <taxon>Pseudomonadati</taxon>
        <taxon>Bacteroidota</taxon>
        <taxon>Cytophagia</taxon>
        <taxon>Cytophagales</taxon>
        <taxon>Flammeovirgaceae</taxon>
        <taxon>Marinigracilibium</taxon>
    </lineage>
</organism>
<evidence type="ECO:0000313" key="3">
    <source>
        <dbReference type="Proteomes" id="UP000559010"/>
    </source>
</evidence>
<gene>
    <name evidence="2" type="ORF">HH304_20870</name>
</gene>
<name>A0A848J5Z0_9BACT</name>
<dbReference type="InterPro" id="IPR024072">
    <property type="entry name" value="DHFR-like_dom_sf"/>
</dbReference>
<proteinExistence type="predicted"/>
<feature type="domain" description="Bacterial bifunctional deaminase-reductase C-terminal" evidence="1">
    <location>
        <begin position="79"/>
        <end position="169"/>
    </location>
</feature>
<dbReference type="Pfam" id="PF01872">
    <property type="entry name" value="RibD_C"/>
    <property type="match status" value="1"/>
</dbReference>
<accession>A0A848J5Z0</accession>
<dbReference type="EMBL" id="JABBNU010000018">
    <property type="protein sequence ID" value="NMM50875.1"/>
    <property type="molecule type" value="Genomic_DNA"/>
</dbReference>
<comment type="caution">
    <text evidence="2">The sequence shown here is derived from an EMBL/GenBank/DDBJ whole genome shotgun (WGS) entry which is preliminary data.</text>
</comment>
<dbReference type="PANTHER" id="PTHR38011:SF11">
    <property type="entry name" value="2,5-DIAMINO-6-RIBOSYLAMINO-4(3H)-PYRIMIDINONE 5'-PHOSPHATE REDUCTASE"/>
    <property type="match status" value="1"/>
</dbReference>
<dbReference type="InterPro" id="IPR002734">
    <property type="entry name" value="RibDG_C"/>
</dbReference>
<evidence type="ECO:0000259" key="1">
    <source>
        <dbReference type="Pfam" id="PF01872"/>
    </source>
</evidence>
<dbReference type="Proteomes" id="UP000559010">
    <property type="component" value="Unassembled WGS sequence"/>
</dbReference>
<dbReference type="Gene3D" id="3.40.430.10">
    <property type="entry name" value="Dihydrofolate Reductase, subunit A"/>
    <property type="match status" value="1"/>
</dbReference>